<dbReference type="EMBL" id="NKCK01000198">
    <property type="protein sequence ID" value="RSL92687.1"/>
    <property type="molecule type" value="Genomic_DNA"/>
</dbReference>
<comment type="caution">
    <text evidence="2">The sequence shown here is derived from an EMBL/GenBank/DDBJ whole genome shotgun (WGS) entry which is preliminary data.</text>
</comment>
<organism evidence="2 3">
    <name type="scientific">Fusarium oligoseptatum</name>
    <dbReference type="NCBI Taxonomy" id="2604345"/>
    <lineage>
        <taxon>Eukaryota</taxon>
        <taxon>Fungi</taxon>
        <taxon>Dikarya</taxon>
        <taxon>Ascomycota</taxon>
        <taxon>Pezizomycotina</taxon>
        <taxon>Sordariomycetes</taxon>
        <taxon>Hypocreomycetidae</taxon>
        <taxon>Hypocreales</taxon>
        <taxon>Nectriaceae</taxon>
        <taxon>Fusarium</taxon>
        <taxon>Fusarium solani species complex</taxon>
    </lineage>
</organism>
<accession>A0A428SSD8</accession>
<evidence type="ECO:0000256" key="1">
    <source>
        <dbReference type="SAM" id="MobiDB-lite"/>
    </source>
</evidence>
<dbReference type="Proteomes" id="UP000287144">
    <property type="component" value="Unassembled WGS sequence"/>
</dbReference>
<keyword evidence="3" id="KW-1185">Reference proteome</keyword>
<name>A0A428SSD8_9HYPO</name>
<feature type="region of interest" description="Disordered" evidence="1">
    <location>
        <begin position="1"/>
        <end position="30"/>
    </location>
</feature>
<evidence type="ECO:0000313" key="3">
    <source>
        <dbReference type="Proteomes" id="UP000287144"/>
    </source>
</evidence>
<proteinExistence type="predicted"/>
<dbReference type="AlphaFoldDB" id="A0A428SSD8"/>
<gene>
    <name evidence="2" type="ORF">CEP52_013675</name>
</gene>
<sequence>MPGDFITSDGPRPTNSFTVPDDTDPKSKSVMSRATAVPLLILLSAYSRESRMYAHHPGHDDARFEEIEQGISHRSKSYLIPTIFLSQA</sequence>
<protein>
    <submittedName>
        <fullName evidence="2">Uncharacterized protein</fullName>
    </submittedName>
</protein>
<evidence type="ECO:0000313" key="2">
    <source>
        <dbReference type="EMBL" id="RSL92687.1"/>
    </source>
</evidence>
<reference evidence="2 3" key="1">
    <citation type="submission" date="2017-06" db="EMBL/GenBank/DDBJ databases">
        <title>Comparative genomic analysis of Ambrosia Fusariam Clade fungi.</title>
        <authorList>
            <person name="Stajich J.E."/>
            <person name="Carrillo J."/>
            <person name="Kijimoto T."/>
            <person name="Eskalen A."/>
            <person name="O'Donnell K."/>
            <person name="Kasson M."/>
        </authorList>
    </citation>
    <scope>NUCLEOTIDE SEQUENCE [LARGE SCALE GENOMIC DNA]</scope>
    <source>
        <strain evidence="2 3">NRRL62579</strain>
    </source>
</reference>